<dbReference type="InterPro" id="IPR002213">
    <property type="entry name" value="UDP_glucos_trans"/>
</dbReference>
<keyword evidence="5" id="KW-0472">Membrane</keyword>
<dbReference type="Proteomes" id="UP001549920">
    <property type="component" value="Unassembled WGS sequence"/>
</dbReference>
<evidence type="ECO:0000256" key="1">
    <source>
        <dbReference type="ARBA" id="ARBA00009995"/>
    </source>
</evidence>
<gene>
    <name evidence="6" type="ORF">ABMA27_003894</name>
</gene>
<organism evidence="6 7">
    <name type="scientific">Loxostege sticticalis</name>
    <name type="common">Beet webworm moth</name>
    <dbReference type="NCBI Taxonomy" id="481309"/>
    <lineage>
        <taxon>Eukaryota</taxon>
        <taxon>Metazoa</taxon>
        <taxon>Ecdysozoa</taxon>
        <taxon>Arthropoda</taxon>
        <taxon>Hexapoda</taxon>
        <taxon>Insecta</taxon>
        <taxon>Pterygota</taxon>
        <taxon>Neoptera</taxon>
        <taxon>Endopterygota</taxon>
        <taxon>Lepidoptera</taxon>
        <taxon>Glossata</taxon>
        <taxon>Ditrysia</taxon>
        <taxon>Pyraloidea</taxon>
        <taxon>Crambidae</taxon>
        <taxon>Pyraustinae</taxon>
        <taxon>Loxostege</taxon>
    </lineage>
</organism>
<evidence type="ECO:0000313" key="6">
    <source>
        <dbReference type="EMBL" id="KAL0878884.1"/>
    </source>
</evidence>
<keyword evidence="5" id="KW-0812">Transmembrane</keyword>
<comment type="similarity">
    <text evidence="1 4">Belongs to the UDP-glycosyltransferase family.</text>
</comment>
<dbReference type="CDD" id="cd03784">
    <property type="entry name" value="GT1_Gtf-like"/>
    <property type="match status" value="1"/>
</dbReference>
<keyword evidence="7" id="KW-1185">Reference proteome</keyword>
<dbReference type="InterPro" id="IPR050271">
    <property type="entry name" value="UDP-glycosyltransferase"/>
</dbReference>
<keyword evidence="5" id="KW-1133">Transmembrane helix</keyword>
<feature type="transmembrane region" description="Helical" evidence="5">
    <location>
        <begin position="532"/>
        <end position="551"/>
    </location>
</feature>
<sequence>MLSSNLAKFVWLRHSQHRGSAHSAGKLRRRPARAHSTRTMRYHLLTFILPLLALAYSTNAIKILGIFPYDGQSHFIVIKVLLQELARRGHDVTVISHFPEDNPPKNYHDISLYIPKETTDSVEDATRIERSYLSVLQVGIFLVTNGKETCKVMLENKEVQNLINRKEKFDVVLTEQFNSDCSLGLAYKLGAPVVGITTHVLMPWHYKRFGIPNNPSYVSFHFLEGGTKPSLIQRLERVVFDVYFKALYYFVTQRADQNMLAQYYNDIPPLEELGRDIKFLLLNHHFVLTGSSLFPANVIEVGGFHIAKANPLSGDLKKFVEEADQGVIYISFGTTVRLSLMSLQKLEAILGAIGEMPQRFIWRWDKKTSMDKKPFNQLSQKYLDILTDKKKIYIGTWLPQVDILGHPKVLAFFTHAGMGGTTEAIHFGVPLVAMPITGDQPANAAAIEESGFGVQQPVNDLTKESLVENFKKVLEPEFREKVKQRTKAWHDRPLSPIDTAVYWIEYTARNGNFTFRTPAADVPCYQYVHLDIALVIVVIVAAVFLLIKAVWSSRKENKKTVNSKKKKQ</sequence>
<dbReference type="PANTHER" id="PTHR48043">
    <property type="entry name" value="EG:EG0003.4 PROTEIN-RELATED"/>
    <property type="match status" value="1"/>
</dbReference>
<comment type="caution">
    <text evidence="6">The sequence shown here is derived from an EMBL/GenBank/DDBJ whole genome shotgun (WGS) entry which is preliminary data.</text>
</comment>
<keyword evidence="2 4" id="KW-0328">Glycosyltransferase</keyword>
<evidence type="ECO:0000256" key="4">
    <source>
        <dbReference type="RuleBase" id="RU003718"/>
    </source>
</evidence>
<keyword evidence="3 4" id="KW-0808">Transferase</keyword>
<protein>
    <recommendedName>
        <fullName evidence="8">UDP-glycosyltransferases domain-containing protein</fullName>
    </recommendedName>
</protein>
<reference evidence="6 7" key="1">
    <citation type="submission" date="2024-06" db="EMBL/GenBank/DDBJ databases">
        <title>A chromosome-level genome assembly of beet webworm, Loxostege sticticalis.</title>
        <authorList>
            <person name="Zhang Y."/>
        </authorList>
    </citation>
    <scope>NUCLEOTIDE SEQUENCE [LARGE SCALE GENOMIC DNA]</scope>
    <source>
        <strain evidence="6">AQ026</strain>
        <tissue evidence="6">Whole body</tissue>
    </source>
</reference>
<dbReference type="PROSITE" id="PS00375">
    <property type="entry name" value="UDPGT"/>
    <property type="match status" value="1"/>
</dbReference>
<dbReference type="PANTHER" id="PTHR48043:SF114">
    <property type="entry name" value="IP04436P-RELATED"/>
    <property type="match status" value="1"/>
</dbReference>
<dbReference type="Pfam" id="PF00201">
    <property type="entry name" value="UDPGT"/>
    <property type="match status" value="1"/>
</dbReference>
<evidence type="ECO:0000256" key="2">
    <source>
        <dbReference type="ARBA" id="ARBA00022676"/>
    </source>
</evidence>
<proteinExistence type="inferred from homology"/>
<dbReference type="SUPFAM" id="SSF53756">
    <property type="entry name" value="UDP-Glycosyltransferase/glycogen phosphorylase"/>
    <property type="match status" value="1"/>
</dbReference>
<evidence type="ECO:0000256" key="5">
    <source>
        <dbReference type="SAM" id="Phobius"/>
    </source>
</evidence>
<evidence type="ECO:0000313" key="7">
    <source>
        <dbReference type="Proteomes" id="UP001549920"/>
    </source>
</evidence>
<dbReference type="InterPro" id="IPR035595">
    <property type="entry name" value="UDP_glycos_trans_CS"/>
</dbReference>
<evidence type="ECO:0008006" key="8">
    <source>
        <dbReference type="Google" id="ProtNLM"/>
    </source>
</evidence>
<accession>A0ABR3HQW2</accession>
<dbReference type="Gene3D" id="3.40.50.2000">
    <property type="entry name" value="Glycogen Phosphorylase B"/>
    <property type="match status" value="2"/>
</dbReference>
<name>A0ABR3HQW2_LOXSC</name>
<evidence type="ECO:0000256" key="3">
    <source>
        <dbReference type="ARBA" id="ARBA00022679"/>
    </source>
</evidence>
<dbReference type="EMBL" id="JBEUOH010000015">
    <property type="protein sequence ID" value="KAL0878884.1"/>
    <property type="molecule type" value="Genomic_DNA"/>
</dbReference>